<feature type="region of interest" description="Disordered" evidence="2">
    <location>
        <begin position="377"/>
        <end position="413"/>
    </location>
</feature>
<reference evidence="4" key="1">
    <citation type="submission" date="2022-11" db="UniProtKB">
        <authorList>
            <consortium name="EnsemblMetazoa"/>
        </authorList>
    </citation>
    <scope>IDENTIFICATION</scope>
</reference>
<evidence type="ECO:0000313" key="5">
    <source>
        <dbReference type="Proteomes" id="UP000887567"/>
    </source>
</evidence>
<evidence type="ECO:0000259" key="3">
    <source>
        <dbReference type="PROSITE" id="PS51180"/>
    </source>
</evidence>
<name>A0A913WVV5_EXADI</name>
<dbReference type="GeneID" id="110233911"/>
<dbReference type="InterPro" id="IPR038499">
    <property type="entry name" value="BRO1_sf"/>
</dbReference>
<sequence length="413" mass="45141">MAHWFHRNPIKASAPVSFEAIRHIATNASSSKILSDLKQSRSQLLSLLTDPANDVTAVKQAYEQYFSFLVGLVHEPSGSGESKLRKLIMFKWTNSICGNTPTCSADGVFEMISMCINVALWYTKHAAKMAAKEDITMEEAKEVHTCLRTAGGMFQYVKDGLLSQLGDISAEKGADTDGRVLEAYKMQCVAEAQEVTVARAVELKHKASLVASLANETSGLFTSAGDALKSVDDLKAGKWRKYLELKAAFYLSYARCFQGELLLDEEECGKAISALQDSDKMYKKAEALCKEYASTRGPGTTARPQEHPFFKRIGPLMKTRLDKATRENGFIYFHKVPTEPPDLELKATYGLASPQEFSPPAPAPTWVDAYAAFDASKAQPPKTTGGEDVKPVNEAEDKGPVKPAKNSSGCTIS</sequence>
<organism evidence="4 5">
    <name type="scientific">Exaiptasia diaphana</name>
    <name type="common">Tropical sea anemone</name>
    <name type="synonym">Aiptasia pulchella</name>
    <dbReference type="NCBI Taxonomy" id="2652724"/>
    <lineage>
        <taxon>Eukaryota</taxon>
        <taxon>Metazoa</taxon>
        <taxon>Cnidaria</taxon>
        <taxon>Anthozoa</taxon>
        <taxon>Hexacorallia</taxon>
        <taxon>Actiniaria</taxon>
        <taxon>Aiptasiidae</taxon>
        <taxon>Exaiptasia</taxon>
    </lineage>
</organism>
<dbReference type="AlphaFoldDB" id="A0A913WVV5"/>
<feature type="compositionally biased region" description="Basic and acidic residues" evidence="2">
    <location>
        <begin position="385"/>
        <end position="400"/>
    </location>
</feature>
<dbReference type="SMART" id="SM01041">
    <property type="entry name" value="BRO1"/>
    <property type="match status" value="1"/>
</dbReference>
<dbReference type="OrthoDB" id="10266451at2759"/>
<keyword evidence="5" id="KW-1185">Reference proteome</keyword>
<dbReference type="KEGG" id="epa:110233911"/>
<dbReference type="Gene3D" id="1.25.40.280">
    <property type="entry name" value="alix/aip1 like domains"/>
    <property type="match status" value="1"/>
</dbReference>
<evidence type="ECO:0000256" key="1">
    <source>
        <dbReference type="ARBA" id="ARBA00008901"/>
    </source>
</evidence>
<dbReference type="EnsemblMetazoa" id="XM_021039244.2">
    <property type="protein sequence ID" value="XP_020894903.1"/>
    <property type="gene ID" value="LOC110233911"/>
</dbReference>
<dbReference type="PANTHER" id="PTHR23032">
    <property type="entry name" value="BRO1 DOMAIN-CONTAINING PROTEIN BROX"/>
    <property type="match status" value="1"/>
</dbReference>
<dbReference type="InterPro" id="IPR004328">
    <property type="entry name" value="BRO1_dom"/>
</dbReference>
<comment type="similarity">
    <text evidence="1">Belongs to the BROX family.</text>
</comment>
<accession>A0A913WVV5</accession>
<dbReference type="Proteomes" id="UP000887567">
    <property type="component" value="Unplaced"/>
</dbReference>
<dbReference type="RefSeq" id="XP_020894903.1">
    <property type="nucleotide sequence ID" value="XM_021039244.2"/>
</dbReference>
<dbReference type="PROSITE" id="PS51180">
    <property type="entry name" value="BRO1"/>
    <property type="match status" value="1"/>
</dbReference>
<evidence type="ECO:0000256" key="2">
    <source>
        <dbReference type="SAM" id="MobiDB-lite"/>
    </source>
</evidence>
<feature type="domain" description="BRO1" evidence="3">
    <location>
        <begin position="1"/>
        <end position="413"/>
    </location>
</feature>
<proteinExistence type="inferred from homology"/>
<protein>
    <recommendedName>
        <fullName evidence="3">BRO1 domain-containing protein</fullName>
    </recommendedName>
</protein>
<dbReference type="OMA" id="YNYCGEN"/>
<dbReference type="Pfam" id="PF03097">
    <property type="entry name" value="BRO1"/>
    <property type="match status" value="1"/>
</dbReference>
<dbReference type="InterPro" id="IPR038898">
    <property type="entry name" value="BROX"/>
</dbReference>
<dbReference type="PANTHER" id="PTHR23032:SF13">
    <property type="entry name" value="BRO1 DOMAIN-CONTAINING PROTEIN BROX"/>
    <property type="match status" value="1"/>
</dbReference>
<evidence type="ECO:0000313" key="4">
    <source>
        <dbReference type="EnsemblMetazoa" id="XP_020894903.1"/>
    </source>
</evidence>
<dbReference type="CDD" id="cd09243">
    <property type="entry name" value="BRO1_Brox_like"/>
    <property type="match status" value="1"/>
</dbReference>